<gene>
    <name evidence="1" type="ORF">BN1723_004271</name>
</gene>
<evidence type="ECO:0000313" key="2">
    <source>
        <dbReference type="Proteomes" id="UP000045706"/>
    </source>
</evidence>
<dbReference type="AlphaFoldDB" id="A0A0G4MSJ9"/>
<name>A0A0G4MSJ9_VERLO</name>
<reference evidence="2" key="1">
    <citation type="submission" date="2015-05" db="EMBL/GenBank/DDBJ databases">
        <authorList>
            <person name="Fogelqvist Johan"/>
        </authorList>
    </citation>
    <scope>NUCLEOTIDE SEQUENCE [LARGE SCALE GENOMIC DNA]</scope>
</reference>
<proteinExistence type="predicted"/>
<protein>
    <submittedName>
        <fullName evidence="1">Uncharacterized protein</fullName>
    </submittedName>
</protein>
<dbReference type="EMBL" id="CVQI01030001">
    <property type="protein sequence ID" value="CRK37211.1"/>
    <property type="molecule type" value="Genomic_DNA"/>
</dbReference>
<sequence length="99" mass="11209">MALRQFKAPVQYEAQLAAFESFLKDFKATPEQTITHALGNVTINEDDFDEDDDVMEDDEVAEERRYNSLDVWQTAGNMTRLVFINASGNDAEREGSEDA</sequence>
<evidence type="ECO:0000313" key="1">
    <source>
        <dbReference type="EMBL" id="CRK37211.1"/>
    </source>
</evidence>
<dbReference type="Proteomes" id="UP000045706">
    <property type="component" value="Unassembled WGS sequence"/>
</dbReference>
<organism evidence="1 2">
    <name type="scientific">Verticillium longisporum</name>
    <name type="common">Verticillium dahliae var. longisporum</name>
    <dbReference type="NCBI Taxonomy" id="100787"/>
    <lineage>
        <taxon>Eukaryota</taxon>
        <taxon>Fungi</taxon>
        <taxon>Dikarya</taxon>
        <taxon>Ascomycota</taxon>
        <taxon>Pezizomycotina</taxon>
        <taxon>Sordariomycetes</taxon>
        <taxon>Hypocreomycetidae</taxon>
        <taxon>Glomerellales</taxon>
        <taxon>Plectosphaerellaceae</taxon>
        <taxon>Verticillium</taxon>
    </lineage>
</organism>
<accession>A0A0G4MSJ9</accession>